<evidence type="ECO:0000256" key="1">
    <source>
        <dbReference type="SAM" id="MobiDB-lite"/>
    </source>
</evidence>
<feature type="region of interest" description="Disordered" evidence="1">
    <location>
        <begin position="1"/>
        <end position="20"/>
    </location>
</feature>
<dbReference type="Proteomes" id="UP001310890">
    <property type="component" value="Unassembled WGS sequence"/>
</dbReference>
<evidence type="ECO:0008006" key="4">
    <source>
        <dbReference type="Google" id="ProtNLM"/>
    </source>
</evidence>
<evidence type="ECO:0000313" key="3">
    <source>
        <dbReference type="Proteomes" id="UP001310890"/>
    </source>
</evidence>
<sequence length="285" mass="31769">MMAQWNQARRKSSASTTLSRQDSGIAGLDVLPEIIPLERQRTLESIHELPVTTSPDNPTSPILSSVTEHSSDAAASKRPCLLFRLPAELRIQIYELVWASAPTNTTLDILATKPTSPSPALLLTSWKLHHDARSVYAEAYNRYWSTNTFRLTVDYASALARMPRGRWMQEPLRACSREFVAAVEAAACPGWESLRHLEAVQLRPQARVVTRKRTACGLWERETDVWVSSAAAERSVSRIRLRCHGVAFEDLALQMVDARADGNGDGGVGRPWPSVKHQLMFLAGW</sequence>
<organism evidence="2 3">
    <name type="scientific">Meristemomyces frigidus</name>
    <dbReference type="NCBI Taxonomy" id="1508187"/>
    <lineage>
        <taxon>Eukaryota</taxon>
        <taxon>Fungi</taxon>
        <taxon>Dikarya</taxon>
        <taxon>Ascomycota</taxon>
        <taxon>Pezizomycotina</taxon>
        <taxon>Dothideomycetes</taxon>
        <taxon>Dothideomycetidae</taxon>
        <taxon>Mycosphaerellales</taxon>
        <taxon>Teratosphaeriaceae</taxon>
        <taxon>Meristemomyces</taxon>
    </lineage>
</organism>
<name>A0AAN7YEJ3_9PEZI</name>
<feature type="region of interest" description="Disordered" evidence="1">
    <location>
        <begin position="49"/>
        <end position="70"/>
    </location>
</feature>
<evidence type="ECO:0000313" key="2">
    <source>
        <dbReference type="EMBL" id="KAK5109935.1"/>
    </source>
</evidence>
<protein>
    <recommendedName>
        <fullName evidence="4">F-box domain-containing protein</fullName>
    </recommendedName>
</protein>
<proteinExistence type="predicted"/>
<dbReference type="AlphaFoldDB" id="A0AAN7YEJ3"/>
<accession>A0AAN7YEJ3</accession>
<dbReference type="EMBL" id="JAVRRL010000056">
    <property type="protein sequence ID" value="KAK5109935.1"/>
    <property type="molecule type" value="Genomic_DNA"/>
</dbReference>
<feature type="compositionally biased region" description="Polar residues" evidence="1">
    <location>
        <begin position="51"/>
        <end position="68"/>
    </location>
</feature>
<gene>
    <name evidence="2" type="ORF">LTR62_006424</name>
</gene>
<comment type="caution">
    <text evidence="2">The sequence shown here is derived from an EMBL/GenBank/DDBJ whole genome shotgun (WGS) entry which is preliminary data.</text>
</comment>
<reference evidence="2" key="1">
    <citation type="submission" date="2023-08" db="EMBL/GenBank/DDBJ databases">
        <title>Black Yeasts Isolated from many extreme environments.</title>
        <authorList>
            <person name="Coleine C."/>
            <person name="Stajich J.E."/>
            <person name="Selbmann L."/>
        </authorList>
    </citation>
    <scope>NUCLEOTIDE SEQUENCE</scope>
    <source>
        <strain evidence="2">CCFEE 5401</strain>
    </source>
</reference>